<evidence type="ECO:0000313" key="4">
    <source>
        <dbReference type="EMBL" id="ATW27253.1"/>
    </source>
</evidence>
<evidence type="ECO:0000256" key="1">
    <source>
        <dbReference type="ARBA" id="ARBA00007137"/>
    </source>
</evidence>
<reference evidence="4 5" key="1">
    <citation type="submission" date="2016-10" db="EMBL/GenBank/DDBJ databases">
        <title>Complete Genome Sequence of Peptococcaceae strain DCMF.</title>
        <authorList>
            <person name="Edwards R.J."/>
            <person name="Holland S.I."/>
            <person name="Deshpande N.P."/>
            <person name="Wong Y.K."/>
            <person name="Ertan H."/>
            <person name="Manefield M."/>
            <person name="Russell T.L."/>
            <person name="Lee M.J."/>
        </authorList>
    </citation>
    <scope>NUCLEOTIDE SEQUENCE [LARGE SCALE GENOMIC DNA]</scope>
    <source>
        <strain evidence="4 5">DCMF</strain>
    </source>
</reference>
<dbReference type="KEGG" id="fwa:DCMF_23070"/>
<gene>
    <name evidence="4" type="ORF">DCMF_23070</name>
</gene>
<dbReference type="GO" id="GO:0008168">
    <property type="term" value="F:methyltransferase activity"/>
    <property type="evidence" value="ECO:0007669"/>
    <property type="project" value="UniProtKB-KW"/>
</dbReference>
<name>A0A3G1KXJ9_FORW1</name>
<evidence type="ECO:0000256" key="2">
    <source>
        <dbReference type="ARBA" id="ARBA00022603"/>
    </source>
</evidence>
<dbReference type="Proteomes" id="UP000323521">
    <property type="component" value="Chromosome"/>
</dbReference>
<keyword evidence="5" id="KW-1185">Reference proteome</keyword>
<accession>A0A3G1KXJ9</accession>
<dbReference type="GO" id="GO:0015948">
    <property type="term" value="P:methanogenesis"/>
    <property type="evidence" value="ECO:0007669"/>
    <property type="project" value="InterPro"/>
</dbReference>
<dbReference type="Gene3D" id="3.20.20.480">
    <property type="entry name" value="Trimethylamine methyltransferase-like"/>
    <property type="match status" value="1"/>
</dbReference>
<protein>
    <submittedName>
        <fullName evidence="4">Trimethylamine methyltransferase</fullName>
    </submittedName>
</protein>
<dbReference type="InterPro" id="IPR038601">
    <property type="entry name" value="MttB-like_sf"/>
</dbReference>
<keyword evidence="3 4" id="KW-0808">Transferase</keyword>
<keyword evidence="2 4" id="KW-0489">Methyltransferase</keyword>
<organism evidence="4 5">
    <name type="scientific">Formimonas warabiya</name>
    <dbReference type="NCBI Taxonomy" id="1761012"/>
    <lineage>
        <taxon>Bacteria</taxon>
        <taxon>Bacillati</taxon>
        <taxon>Bacillota</taxon>
        <taxon>Clostridia</taxon>
        <taxon>Eubacteriales</taxon>
        <taxon>Peptococcaceae</taxon>
        <taxon>Candidatus Formimonas</taxon>
    </lineage>
</organism>
<dbReference type="Pfam" id="PF06253">
    <property type="entry name" value="MTTB"/>
    <property type="match status" value="1"/>
</dbReference>
<dbReference type="AlphaFoldDB" id="A0A3G1KXJ9"/>
<sequence length="332" mass="35623">MEVKGVSRNLHAGFHRIDGFGINVFSRDELYAVHCATLDVLQHVGVRVDSKEAQEIFAGGGATVDPQTDIVKIPPYMVEDALRWAPGTLLLAARDPKKDYILESNRVGFVNFGEGVNIIDPVTRKYRPTNKRDVANAALMSDYLSEMDISYRAVVAQDQPGHVQSLHNAEAIFPNTAKHFFIGADGVKNARKLIKMGAALAGGKDKLKERPLISFNVCPTSLLKLIPECTDVVMEAARAGIPVNIISMAMAGATSPVTLAGTLVTHNAEVLATIVLSQFTCKGAPCIYGSSTTIMDMRYTTAPVGAPELGMISAAVAKMAQYYLLPSFVAGG</sequence>
<dbReference type="EMBL" id="CP017634">
    <property type="protein sequence ID" value="ATW27253.1"/>
    <property type="molecule type" value="Genomic_DNA"/>
</dbReference>
<dbReference type="InterPro" id="IPR010426">
    <property type="entry name" value="MTTB_MeTrfase"/>
</dbReference>
<comment type="similarity">
    <text evidence="1">Belongs to the trimethylamine methyltransferase family.</text>
</comment>
<dbReference type="GO" id="GO:0032259">
    <property type="term" value="P:methylation"/>
    <property type="evidence" value="ECO:0007669"/>
    <property type="project" value="UniProtKB-KW"/>
</dbReference>
<evidence type="ECO:0000313" key="5">
    <source>
        <dbReference type="Proteomes" id="UP000323521"/>
    </source>
</evidence>
<proteinExistence type="inferred from homology"/>
<evidence type="ECO:0000256" key="3">
    <source>
        <dbReference type="ARBA" id="ARBA00022679"/>
    </source>
</evidence>